<evidence type="ECO:0000256" key="1">
    <source>
        <dbReference type="SAM" id="MobiDB-lite"/>
    </source>
</evidence>
<keyword evidence="3" id="KW-1185">Reference proteome</keyword>
<protein>
    <submittedName>
        <fullName evidence="2">Uncharacterized protein</fullName>
    </submittedName>
</protein>
<dbReference type="AlphaFoldDB" id="A0A4S4E5D6"/>
<feature type="region of interest" description="Disordered" evidence="1">
    <location>
        <begin position="270"/>
        <end position="290"/>
    </location>
</feature>
<feature type="compositionally biased region" description="Gly residues" evidence="1">
    <location>
        <begin position="157"/>
        <end position="169"/>
    </location>
</feature>
<sequence>MFAIDFYRFCSKQMIKTCDSSPILLQKCRIALLRLIREQLQRFLLLSTGSCRFSRFWVFNQAARAHANLDYETFNWYHRKGVVDLVHSWLRNYGGEEEDNMVIGSLNAFIWNRKFTDKKICKKISPEDIQWEGKDPGISRQAGYGVSGHVMGRSVGRDGGPTGGKGRGVMKGQPRKDFPPLQNGIGKKGSDEIQLLHTDNLIKEVERVFGVSNPDPLEIEKAKKVLKEHEQALADAIARLADISDGEGWPFLAHGPGIMSSGSDGSRIAGHKIAGGRYSDDRQTEQRERSGMLIVPCDSGGFVV</sequence>
<dbReference type="Proteomes" id="UP000306102">
    <property type="component" value="Unassembled WGS sequence"/>
</dbReference>
<reference evidence="2 3" key="1">
    <citation type="journal article" date="2018" name="Proc. Natl. Acad. Sci. U.S.A.">
        <title>Draft genome sequence of Camellia sinensis var. sinensis provides insights into the evolution of the tea genome and tea quality.</title>
        <authorList>
            <person name="Wei C."/>
            <person name="Yang H."/>
            <person name="Wang S."/>
            <person name="Zhao J."/>
            <person name="Liu C."/>
            <person name="Gao L."/>
            <person name="Xia E."/>
            <person name="Lu Y."/>
            <person name="Tai Y."/>
            <person name="She G."/>
            <person name="Sun J."/>
            <person name="Cao H."/>
            <person name="Tong W."/>
            <person name="Gao Q."/>
            <person name="Li Y."/>
            <person name="Deng W."/>
            <person name="Jiang X."/>
            <person name="Wang W."/>
            <person name="Chen Q."/>
            <person name="Zhang S."/>
            <person name="Li H."/>
            <person name="Wu J."/>
            <person name="Wang P."/>
            <person name="Li P."/>
            <person name="Shi C."/>
            <person name="Zheng F."/>
            <person name="Jian J."/>
            <person name="Huang B."/>
            <person name="Shan D."/>
            <person name="Shi M."/>
            <person name="Fang C."/>
            <person name="Yue Y."/>
            <person name="Li F."/>
            <person name="Li D."/>
            <person name="Wei S."/>
            <person name="Han B."/>
            <person name="Jiang C."/>
            <person name="Yin Y."/>
            <person name="Xia T."/>
            <person name="Zhang Z."/>
            <person name="Bennetzen J.L."/>
            <person name="Zhao S."/>
            <person name="Wan X."/>
        </authorList>
    </citation>
    <scope>NUCLEOTIDE SEQUENCE [LARGE SCALE GENOMIC DNA]</scope>
    <source>
        <strain evidence="3">cv. Shuchazao</strain>
        <tissue evidence="2">Leaf</tissue>
    </source>
</reference>
<organism evidence="2 3">
    <name type="scientific">Camellia sinensis var. sinensis</name>
    <name type="common">China tea</name>
    <dbReference type="NCBI Taxonomy" id="542762"/>
    <lineage>
        <taxon>Eukaryota</taxon>
        <taxon>Viridiplantae</taxon>
        <taxon>Streptophyta</taxon>
        <taxon>Embryophyta</taxon>
        <taxon>Tracheophyta</taxon>
        <taxon>Spermatophyta</taxon>
        <taxon>Magnoliopsida</taxon>
        <taxon>eudicotyledons</taxon>
        <taxon>Gunneridae</taxon>
        <taxon>Pentapetalae</taxon>
        <taxon>asterids</taxon>
        <taxon>Ericales</taxon>
        <taxon>Theaceae</taxon>
        <taxon>Camellia</taxon>
    </lineage>
</organism>
<dbReference type="InterPro" id="IPR033485">
    <property type="entry name" value="EMSY-LIKE_plant"/>
</dbReference>
<proteinExistence type="predicted"/>
<dbReference type="EMBL" id="SDRB02007721">
    <property type="protein sequence ID" value="THG10744.1"/>
    <property type="molecule type" value="Genomic_DNA"/>
</dbReference>
<dbReference type="GO" id="GO:0050832">
    <property type="term" value="P:defense response to fungus"/>
    <property type="evidence" value="ECO:0007669"/>
    <property type="project" value="InterPro"/>
</dbReference>
<evidence type="ECO:0000313" key="3">
    <source>
        <dbReference type="Proteomes" id="UP000306102"/>
    </source>
</evidence>
<feature type="compositionally biased region" description="Basic and acidic residues" evidence="1">
    <location>
        <begin position="278"/>
        <end position="290"/>
    </location>
</feature>
<dbReference type="PANTHER" id="PTHR33432:SF28">
    <property type="entry name" value="PROTEIN EMSY-LIKE 4"/>
    <property type="match status" value="1"/>
</dbReference>
<dbReference type="GO" id="GO:0005634">
    <property type="term" value="C:nucleus"/>
    <property type="evidence" value="ECO:0007669"/>
    <property type="project" value="TreeGrafter"/>
</dbReference>
<evidence type="ECO:0000313" key="2">
    <source>
        <dbReference type="EMBL" id="THG10744.1"/>
    </source>
</evidence>
<accession>A0A4S4E5D6</accession>
<name>A0A4S4E5D6_CAMSN</name>
<feature type="region of interest" description="Disordered" evidence="1">
    <location>
        <begin position="153"/>
        <end position="188"/>
    </location>
</feature>
<dbReference type="PANTHER" id="PTHR33432">
    <property type="entry name" value="PROTEIN EMSY-LIKE 4"/>
    <property type="match status" value="1"/>
</dbReference>
<gene>
    <name evidence="2" type="ORF">TEA_023120</name>
</gene>
<comment type="caution">
    <text evidence="2">The sequence shown here is derived from an EMBL/GenBank/DDBJ whole genome shotgun (WGS) entry which is preliminary data.</text>
</comment>